<feature type="compositionally biased region" description="Polar residues" evidence="1">
    <location>
        <begin position="468"/>
        <end position="494"/>
    </location>
</feature>
<evidence type="ECO:0000256" key="2">
    <source>
        <dbReference type="SAM" id="SignalP"/>
    </source>
</evidence>
<gene>
    <name evidence="3" type="ORF">PV08_05401</name>
</gene>
<accession>A0A0D2B9P5</accession>
<keyword evidence="2" id="KW-0732">Signal</keyword>
<dbReference type="VEuPathDB" id="FungiDB:PV08_05401"/>
<feature type="region of interest" description="Disordered" evidence="1">
    <location>
        <begin position="27"/>
        <end position="79"/>
    </location>
</feature>
<feature type="chain" id="PRO_5002238919" description="Ig-like domain-containing protein" evidence="2">
    <location>
        <begin position="22"/>
        <end position="537"/>
    </location>
</feature>
<proteinExistence type="predicted"/>
<dbReference type="STRING" id="91928.A0A0D2B9P5"/>
<dbReference type="AlphaFoldDB" id="A0A0D2B9P5"/>
<feature type="compositionally biased region" description="Basic and acidic residues" evidence="1">
    <location>
        <begin position="203"/>
        <end position="212"/>
    </location>
</feature>
<protein>
    <recommendedName>
        <fullName evidence="5">Ig-like domain-containing protein</fullName>
    </recommendedName>
</protein>
<feature type="signal peptide" evidence="2">
    <location>
        <begin position="1"/>
        <end position="21"/>
    </location>
</feature>
<feature type="compositionally biased region" description="Polar residues" evidence="1">
    <location>
        <begin position="46"/>
        <end position="59"/>
    </location>
</feature>
<organism evidence="3 4">
    <name type="scientific">Exophiala spinifera</name>
    <dbReference type="NCBI Taxonomy" id="91928"/>
    <lineage>
        <taxon>Eukaryota</taxon>
        <taxon>Fungi</taxon>
        <taxon>Dikarya</taxon>
        <taxon>Ascomycota</taxon>
        <taxon>Pezizomycotina</taxon>
        <taxon>Eurotiomycetes</taxon>
        <taxon>Chaetothyriomycetidae</taxon>
        <taxon>Chaetothyriales</taxon>
        <taxon>Herpotrichiellaceae</taxon>
        <taxon>Exophiala</taxon>
    </lineage>
</organism>
<evidence type="ECO:0000313" key="3">
    <source>
        <dbReference type="EMBL" id="KIW15355.1"/>
    </source>
</evidence>
<sequence>MFISNLSSAAFVAALLPPVSAFFRYDGKSHNHPNHPRPRQAANHDGGQQNPSSPQVSPIPTSPGGFDAEETLSPQDPGTMSTVALSSVVVVPIYTAANWTGSSYVFPTTVVQVPVATLCRVSAEGPFFTMAPTSNTTVTEINSSSSSSSSSNSNNNMVTDYYLPVQVNATATLPGGRTTVFLSTSSTRIARTMTSTSSSGNGETKKEDREDTGASVADDDMARIILDPSGCQTVYSPLTTQACITTVNPGVGMLPVQVTDCGQWVTFSSERLCGCTSSSPNGAGDYVTAETSIMLLADGEAEATTSASAARVTDPMAFYAAPWYDLVPVTWSSFSSSSSPSSPLPPSSARVPPTVRVENCLPFATGVECVTSSERWSVTSTTRTTTESKVVSFEGLAVITSGTTSTTTTVSLSTTLSLTSVVTDSSIVRSRIAGDVSPDGTETVTIAVSTPTTKTWLVEAVSHMHPQPRTQTARSESRVTDTVSVDPDSTLQGAQGTTTTTVVVRLMMTSTLDVTETKTRSVVPAAPAPEETEARSG</sequence>
<reference evidence="3 4" key="1">
    <citation type="submission" date="2015-01" db="EMBL/GenBank/DDBJ databases">
        <title>The Genome Sequence of Exophiala spinifera CBS89968.</title>
        <authorList>
            <consortium name="The Broad Institute Genomics Platform"/>
            <person name="Cuomo C."/>
            <person name="de Hoog S."/>
            <person name="Gorbushina A."/>
            <person name="Stielow B."/>
            <person name="Teixiera M."/>
            <person name="Abouelleil A."/>
            <person name="Chapman S.B."/>
            <person name="Priest M."/>
            <person name="Young S.K."/>
            <person name="Wortman J."/>
            <person name="Nusbaum C."/>
            <person name="Birren B."/>
        </authorList>
    </citation>
    <scope>NUCLEOTIDE SEQUENCE [LARGE SCALE GENOMIC DNA]</scope>
    <source>
        <strain evidence="3 4">CBS 89968</strain>
    </source>
</reference>
<keyword evidence="4" id="KW-1185">Reference proteome</keyword>
<feature type="region of interest" description="Disordered" evidence="1">
    <location>
        <begin position="465"/>
        <end position="494"/>
    </location>
</feature>
<feature type="region of interest" description="Disordered" evidence="1">
    <location>
        <begin position="518"/>
        <end position="537"/>
    </location>
</feature>
<feature type="region of interest" description="Disordered" evidence="1">
    <location>
        <begin position="192"/>
        <end position="215"/>
    </location>
</feature>
<evidence type="ECO:0000256" key="1">
    <source>
        <dbReference type="SAM" id="MobiDB-lite"/>
    </source>
</evidence>
<dbReference type="HOGENOM" id="CLU_046726_0_0_1"/>
<feature type="compositionally biased region" description="Polar residues" evidence="1">
    <location>
        <begin position="192"/>
        <end position="202"/>
    </location>
</feature>
<evidence type="ECO:0000313" key="4">
    <source>
        <dbReference type="Proteomes" id="UP000053328"/>
    </source>
</evidence>
<dbReference type="EMBL" id="KN847495">
    <property type="protein sequence ID" value="KIW15355.1"/>
    <property type="molecule type" value="Genomic_DNA"/>
</dbReference>
<name>A0A0D2B9P5_9EURO</name>
<dbReference type="GeneID" id="27332484"/>
<evidence type="ECO:0008006" key="5">
    <source>
        <dbReference type="Google" id="ProtNLM"/>
    </source>
</evidence>
<dbReference type="Proteomes" id="UP000053328">
    <property type="component" value="Unassembled WGS sequence"/>
</dbReference>
<dbReference type="RefSeq" id="XP_016235571.1">
    <property type="nucleotide sequence ID" value="XM_016379744.1"/>
</dbReference>
<dbReference type="OrthoDB" id="4121208at2759"/>